<evidence type="ECO:0000313" key="2">
    <source>
        <dbReference type="Proteomes" id="UP000284109"/>
    </source>
</evidence>
<dbReference type="OrthoDB" id="2295589at2"/>
<comment type="caution">
    <text evidence="1">The sequence shown here is derived from an EMBL/GenBank/DDBJ whole genome shotgun (WGS) entry which is preliminary data.</text>
</comment>
<sequence>MKKILNQQKQYIQGPVMIIALKNNQRINIQDYPQLEELGKWVIPNDQSNLRLITNWAQPKVIERFSQITGLKTADFDAGVVSGVNGIWSEDK</sequence>
<accession>A0A3R6ZD90</accession>
<dbReference type="EMBL" id="QOCR01000002">
    <property type="protein sequence ID" value="RHW51098.1"/>
    <property type="molecule type" value="Genomic_DNA"/>
</dbReference>
<name>A0A3R6ZD90_9LACO</name>
<evidence type="ECO:0000313" key="1">
    <source>
        <dbReference type="EMBL" id="RHW51098.1"/>
    </source>
</evidence>
<dbReference type="RefSeq" id="WP_118900461.1">
    <property type="nucleotide sequence ID" value="NZ_QOCR01000002.1"/>
</dbReference>
<dbReference type="Proteomes" id="UP000284109">
    <property type="component" value="Unassembled WGS sequence"/>
</dbReference>
<protein>
    <submittedName>
        <fullName evidence="1">Uncharacterized protein</fullName>
    </submittedName>
</protein>
<proteinExistence type="predicted"/>
<dbReference type="AlphaFoldDB" id="A0A3R6ZD90"/>
<keyword evidence="2" id="KW-1185">Reference proteome</keyword>
<organism evidence="1 2">
    <name type="scientific">Bombilactobacillus bombi</name>
    <dbReference type="NCBI Taxonomy" id="1303590"/>
    <lineage>
        <taxon>Bacteria</taxon>
        <taxon>Bacillati</taxon>
        <taxon>Bacillota</taxon>
        <taxon>Bacilli</taxon>
        <taxon>Lactobacillales</taxon>
        <taxon>Lactobacillaceae</taxon>
        <taxon>Bombilactobacillus</taxon>
    </lineage>
</organism>
<gene>
    <name evidence="1" type="ORF">DS831_03480</name>
</gene>
<reference evidence="1 2" key="1">
    <citation type="submission" date="2018-07" db="EMBL/GenBank/DDBJ databases">
        <title>Genome sequences of six Lactobacillus spp. isolated from bumble bee guts.</title>
        <authorList>
            <person name="Motta E.V.S."/>
            <person name="Moran N.A."/>
        </authorList>
    </citation>
    <scope>NUCLEOTIDE SEQUENCE [LARGE SCALE GENOMIC DNA]</scope>
    <source>
        <strain evidence="1 2">BI-1.1</strain>
    </source>
</reference>